<dbReference type="CDD" id="cd02603">
    <property type="entry name" value="HAD_sEH-N_like"/>
    <property type="match status" value="1"/>
</dbReference>
<dbReference type="SFLD" id="SFLDS00003">
    <property type="entry name" value="Haloacid_Dehalogenase"/>
    <property type="match status" value="1"/>
</dbReference>
<dbReference type="HOGENOM" id="CLU_045011_9_1_9"/>
<organism evidence="1 2">
    <name type="scientific">[Ruminococcus] lactaris ATCC 29176</name>
    <dbReference type="NCBI Taxonomy" id="471875"/>
    <lineage>
        <taxon>Bacteria</taxon>
        <taxon>Bacillati</taxon>
        <taxon>Bacillota</taxon>
        <taxon>Clostridia</taxon>
        <taxon>Lachnospirales</taxon>
        <taxon>Lachnospiraceae</taxon>
        <taxon>Mediterraneibacter</taxon>
    </lineage>
</organism>
<dbReference type="EMBL" id="ABOU02000034">
    <property type="protein sequence ID" value="EDY32708.1"/>
    <property type="molecule type" value="Genomic_DNA"/>
</dbReference>
<reference evidence="1 2" key="1">
    <citation type="submission" date="2008-08" db="EMBL/GenBank/DDBJ databases">
        <title>Draft genome sequence of Ruminococcus lactaris ATCC 29176.</title>
        <authorList>
            <person name="Sudarsanam P."/>
            <person name="Ley R."/>
            <person name="Guruge J."/>
            <person name="Turnbaugh P.J."/>
            <person name="Mahowald M."/>
            <person name="Liep D."/>
            <person name="Gordon J."/>
        </authorList>
    </citation>
    <scope>NUCLEOTIDE SEQUENCE [LARGE SCALE GENOMIC DNA]</scope>
    <source>
        <strain evidence="1 2">ATCC 29176</strain>
    </source>
</reference>
<dbReference type="InterPro" id="IPR006439">
    <property type="entry name" value="HAD-SF_hydro_IA"/>
</dbReference>
<dbReference type="PANTHER" id="PTHR43611:SF3">
    <property type="entry name" value="FLAVIN MONONUCLEOTIDE HYDROLASE 1, CHLOROPLATIC"/>
    <property type="match status" value="1"/>
</dbReference>
<keyword evidence="2" id="KW-1185">Reference proteome</keyword>
<keyword evidence="1" id="KW-0378">Hydrolase</keyword>
<dbReference type="SUPFAM" id="SSF56784">
    <property type="entry name" value="HAD-like"/>
    <property type="match status" value="1"/>
</dbReference>
<dbReference type="InterPro" id="IPR023214">
    <property type="entry name" value="HAD_sf"/>
</dbReference>
<sequence>MRIFSERSFTMKYKNIVFDFGNVIGTFNGREIIRSFVTDATDVDYLCDLIYAHWAELDSGAIDYQEYRNEILRTIPERLYDPVDLFFREWPGCAKPLPQTLAFVRELKERGIPVYLLSNAPTYFADYMKDHEILKPFDGILFSAPIHMAKPDQEIYEYFFRKFDLNPSECFFIDDLEKNIQGAKDAGMDGIIFTGDIQAVKDAIDF</sequence>
<name>B5CPU8_9FIRM</name>
<dbReference type="AlphaFoldDB" id="B5CPU8"/>
<dbReference type="SFLD" id="SFLDG01129">
    <property type="entry name" value="C1.5:_HAD__Beta-PGM__Phosphata"/>
    <property type="match status" value="1"/>
</dbReference>
<dbReference type="NCBIfam" id="TIGR01509">
    <property type="entry name" value="HAD-SF-IA-v3"/>
    <property type="match status" value="1"/>
</dbReference>
<dbReference type="InterPro" id="IPR023198">
    <property type="entry name" value="PGP-like_dom2"/>
</dbReference>
<accession>B5CPU8</accession>
<dbReference type="NCBIfam" id="TIGR01549">
    <property type="entry name" value="HAD-SF-IA-v1"/>
    <property type="match status" value="1"/>
</dbReference>
<dbReference type="eggNOG" id="COG1011">
    <property type="taxonomic scope" value="Bacteria"/>
</dbReference>
<evidence type="ECO:0000313" key="2">
    <source>
        <dbReference type="Proteomes" id="UP000003254"/>
    </source>
</evidence>
<comment type="caution">
    <text evidence="1">The sequence shown here is derived from an EMBL/GenBank/DDBJ whole genome shotgun (WGS) entry which is preliminary data.</text>
</comment>
<dbReference type="PANTHER" id="PTHR43611">
    <property type="entry name" value="ALPHA-D-GLUCOSE 1-PHOSPHATE PHOSPHATASE"/>
    <property type="match status" value="1"/>
</dbReference>
<dbReference type="GO" id="GO:0016787">
    <property type="term" value="F:hydrolase activity"/>
    <property type="evidence" value="ECO:0007669"/>
    <property type="project" value="UniProtKB-KW"/>
</dbReference>
<dbReference type="Proteomes" id="UP000003254">
    <property type="component" value="Unassembled WGS sequence"/>
</dbReference>
<dbReference type="Gene3D" id="1.10.150.240">
    <property type="entry name" value="Putative phosphatase, domain 2"/>
    <property type="match status" value="1"/>
</dbReference>
<proteinExistence type="predicted"/>
<gene>
    <name evidence="1" type="ORF">RUMLAC_01492</name>
</gene>
<protein>
    <submittedName>
        <fullName evidence="1">HAD hydrolase, family IA, variant 3</fullName>
    </submittedName>
</protein>
<evidence type="ECO:0000313" key="1">
    <source>
        <dbReference type="EMBL" id="EDY32708.1"/>
    </source>
</evidence>
<dbReference type="Gene3D" id="3.40.50.1000">
    <property type="entry name" value="HAD superfamily/HAD-like"/>
    <property type="match status" value="1"/>
</dbReference>
<dbReference type="Pfam" id="PF00702">
    <property type="entry name" value="Hydrolase"/>
    <property type="match status" value="1"/>
</dbReference>
<reference evidence="1 2" key="2">
    <citation type="submission" date="2008-08" db="EMBL/GenBank/DDBJ databases">
        <authorList>
            <person name="Fulton L."/>
            <person name="Clifton S."/>
            <person name="Fulton B."/>
            <person name="Xu J."/>
            <person name="Minx P."/>
            <person name="Pepin K.H."/>
            <person name="Johnson M."/>
            <person name="Bhonagiri V."/>
            <person name="Nash W.E."/>
            <person name="Mardis E.R."/>
            <person name="Wilson R.K."/>
        </authorList>
    </citation>
    <scope>NUCLEOTIDE SEQUENCE [LARGE SCALE GENOMIC DNA]</scope>
    <source>
        <strain evidence="1 2">ATCC 29176</strain>
    </source>
</reference>
<dbReference type="InterPro" id="IPR036412">
    <property type="entry name" value="HAD-like_sf"/>
</dbReference>